<gene>
    <name evidence="1" type="ORF">UPYG_G00083370</name>
</gene>
<keyword evidence="2" id="KW-1185">Reference proteome</keyword>
<proteinExistence type="predicted"/>
<evidence type="ECO:0000313" key="1">
    <source>
        <dbReference type="EMBL" id="KAL1007201.1"/>
    </source>
</evidence>
<accession>A0ABD0XE61</accession>
<name>A0ABD0XE61_UMBPY</name>
<dbReference type="Proteomes" id="UP001557470">
    <property type="component" value="Unassembled WGS sequence"/>
</dbReference>
<comment type="caution">
    <text evidence="1">The sequence shown here is derived from an EMBL/GenBank/DDBJ whole genome shotgun (WGS) entry which is preliminary data.</text>
</comment>
<dbReference type="EMBL" id="JAGEUA010000002">
    <property type="protein sequence ID" value="KAL1007201.1"/>
    <property type="molecule type" value="Genomic_DNA"/>
</dbReference>
<reference evidence="1 2" key="1">
    <citation type="submission" date="2024-06" db="EMBL/GenBank/DDBJ databases">
        <authorList>
            <person name="Pan Q."/>
            <person name="Wen M."/>
            <person name="Jouanno E."/>
            <person name="Zahm M."/>
            <person name="Klopp C."/>
            <person name="Cabau C."/>
            <person name="Louis A."/>
            <person name="Berthelot C."/>
            <person name="Parey E."/>
            <person name="Roest Crollius H."/>
            <person name="Montfort J."/>
            <person name="Robinson-Rechavi M."/>
            <person name="Bouchez O."/>
            <person name="Lampietro C."/>
            <person name="Lopez Roques C."/>
            <person name="Donnadieu C."/>
            <person name="Postlethwait J."/>
            <person name="Bobe J."/>
            <person name="Verreycken H."/>
            <person name="Guiguen Y."/>
        </authorList>
    </citation>
    <scope>NUCLEOTIDE SEQUENCE [LARGE SCALE GENOMIC DNA]</scope>
    <source>
        <strain evidence="1">Up_M1</strain>
        <tissue evidence="1">Testis</tissue>
    </source>
</reference>
<sequence>MSGHVPDDVLGDPLKDLDQVISEVLDSLWRCYAGLEIMLRDYICRSLHCGTILCNTLASLFLENYHPGHCHTGR</sequence>
<dbReference type="AlphaFoldDB" id="A0ABD0XE61"/>
<protein>
    <submittedName>
        <fullName evidence="1">Uncharacterized protein</fullName>
    </submittedName>
</protein>
<evidence type="ECO:0000313" key="2">
    <source>
        <dbReference type="Proteomes" id="UP001557470"/>
    </source>
</evidence>
<organism evidence="1 2">
    <name type="scientific">Umbra pygmaea</name>
    <name type="common">Eastern mudminnow</name>
    <dbReference type="NCBI Taxonomy" id="75934"/>
    <lineage>
        <taxon>Eukaryota</taxon>
        <taxon>Metazoa</taxon>
        <taxon>Chordata</taxon>
        <taxon>Craniata</taxon>
        <taxon>Vertebrata</taxon>
        <taxon>Euteleostomi</taxon>
        <taxon>Actinopterygii</taxon>
        <taxon>Neopterygii</taxon>
        <taxon>Teleostei</taxon>
        <taxon>Protacanthopterygii</taxon>
        <taxon>Esociformes</taxon>
        <taxon>Umbridae</taxon>
        <taxon>Umbra</taxon>
    </lineage>
</organism>